<name>A0AAD5UEI2_9FUNG</name>
<reference evidence="3" key="1">
    <citation type="submission" date="2020-05" db="EMBL/GenBank/DDBJ databases">
        <title>Phylogenomic resolution of chytrid fungi.</title>
        <authorList>
            <person name="Stajich J.E."/>
            <person name="Amses K."/>
            <person name="Simmons R."/>
            <person name="Seto K."/>
            <person name="Myers J."/>
            <person name="Bonds A."/>
            <person name="Quandt C.A."/>
            <person name="Barry K."/>
            <person name="Liu P."/>
            <person name="Grigoriev I."/>
            <person name="Longcore J.E."/>
            <person name="James T.Y."/>
        </authorList>
    </citation>
    <scope>NUCLEOTIDE SEQUENCE</scope>
    <source>
        <strain evidence="3">PLAUS21</strain>
    </source>
</reference>
<comment type="caution">
    <text evidence="3">The sequence shown here is derived from an EMBL/GenBank/DDBJ whole genome shotgun (WGS) entry which is preliminary data.</text>
</comment>
<dbReference type="Proteomes" id="UP001210925">
    <property type="component" value="Unassembled WGS sequence"/>
</dbReference>
<accession>A0AAD5UEI2</accession>
<keyword evidence="1" id="KW-0175">Coiled coil</keyword>
<sequence>MSNVWDIIEKDPRIAEQYVNTAISVSRTKAKKSPKDAPATEKNLKKKELQKIEHKKETLYKLLEDLQRESVNLKKSKTVTIKAKPATKAPVKPKKTKKVTKVPQVLPIVPKNTETAPTKIPDYIASNIPITSQTPLIEVKLDKMTPVETVQENMGVQRLSIASNQIPEAKNDSKIEYLNPRVSVSSKRLSSCNSTINEQDQIHSPVPTPVFKTMFARESSVVREWFDVRNRRKSPRSSIQNYQEGNHPLQNQNQHNRYPQ</sequence>
<feature type="coiled-coil region" evidence="1">
    <location>
        <begin position="49"/>
        <end position="76"/>
    </location>
</feature>
<feature type="region of interest" description="Disordered" evidence="2">
    <location>
        <begin position="229"/>
        <end position="260"/>
    </location>
</feature>
<evidence type="ECO:0000313" key="4">
    <source>
        <dbReference type="Proteomes" id="UP001210925"/>
    </source>
</evidence>
<evidence type="ECO:0000256" key="1">
    <source>
        <dbReference type="SAM" id="Coils"/>
    </source>
</evidence>
<protein>
    <submittedName>
        <fullName evidence="3">Uncharacterized protein</fullName>
    </submittedName>
</protein>
<evidence type="ECO:0000256" key="2">
    <source>
        <dbReference type="SAM" id="MobiDB-lite"/>
    </source>
</evidence>
<evidence type="ECO:0000313" key="3">
    <source>
        <dbReference type="EMBL" id="KAJ3252867.1"/>
    </source>
</evidence>
<keyword evidence="4" id="KW-1185">Reference proteome</keyword>
<organism evidence="3 4">
    <name type="scientific">Boothiomyces macroporosus</name>
    <dbReference type="NCBI Taxonomy" id="261099"/>
    <lineage>
        <taxon>Eukaryota</taxon>
        <taxon>Fungi</taxon>
        <taxon>Fungi incertae sedis</taxon>
        <taxon>Chytridiomycota</taxon>
        <taxon>Chytridiomycota incertae sedis</taxon>
        <taxon>Chytridiomycetes</taxon>
        <taxon>Rhizophydiales</taxon>
        <taxon>Terramycetaceae</taxon>
        <taxon>Boothiomyces</taxon>
    </lineage>
</organism>
<gene>
    <name evidence="3" type="ORF">HK103_001112</name>
</gene>
<dbReference type="AlphaFoldDB" id="A0AAD5UEI2"/>
<feature type="compositionally biased region" description="Polar residues" evidence="2">
    <location>
        <begin position="236"/>
        <end position="260"/>
    </location>
</feature>
<proteinExistence type="predicted"/>
<dbReference type="EMBL" id="JADGKB010000127">
    <property type="protein sequence ID" value="KAJ3252867.1"/>
    <property type="molecule type" value="Genomic_DNA"/>
</dbReference>